<feature type="signal peptide" evidence="2">
    <location>
        <begin position="1"/>
        <end position="27"/>
    </location>
</feature>
<comment type="caution">
    <text evidence="4">The sequence shown here is derived from an EMBL/GenBank/DDBJ whole genome shotgun (WGS) entry which is preliminary data.</text>
</comment>
<dbReference type="AlphaFoldDB" id="A0A9W8B807"/>
<dbReference type="EMBL" id="JANBQB010000225">
    <property type="protein sequence ID" value="KAJ1979322.1"/>
    <property type="molecule type" value="Genomic_DNA"/>
</dbReference>
<evidence type="ECO:0000313" key="5">
    <source>
        <dbReference type="Proteomes" id="UP001151582"/>
    </source>
</evidence>
<dbReference type="Pfam" id="PF00149">
    <property type="entry name" value="Metallophos"/>
    <property type="match status" value="1"/>
</dbReference>
<accession>A0A9W8B807</accession>
<dbReference type="InterPro" id="IPR029052">
    <property type="entry name" value="Metallo-depent_PP-like"/>
</dbReference>
<sequence>MVLSSLPGAKALLLGSLWAFCVLPGLGSDARRMRFTRRGGDLSGGIDAVVQKVRESILPELYTAPKEFNSKKRFIIVGDIHGAAKEFDDILKQVNFSAENGDQVILAGDMTVKGPDSNEVLKKAMEIKAACVRGNQDHRVVAAQYMLDNPDILQEFDLLSVGAKLPDGLQVKAKQLEVAQNMPAEDMAYLKACPAMVQLPAKYRMAVMHAGVEPSKPLSKQDPEWVMNIRNVLDNGEPSSEKDDGVGWFTLYNELKAGKGGNKGDSTEKTCGKPGGKPSGSLDQVVDHIVYGHDAGRGLNQLEFTHGLDSGCVYGRQLSALIMPGFELVQVPCKMYEEKVE</sequence>
<feature type="chain" id="PRO_5040779802" description="Calcineurin-like phosphoesterase domain-containing protein" evidence="2">
    <location>
        <begin position="28"/>
        <end position="341"/>
    </location>
</feature>
<evidence type="ECO:0000313" key="4">
    <source>
        <dbReference type="EMBL" id="KAJ1979322.1"/>
    </source>
</evidence>
<dbReference type="Proteomes" id="UP001151582">
    <property type="component" value="Unassembled WGS sequence"/>
</dbReference>
<gene>
    <name evidence="4" type="ORF">H4R34_002876</name>
</gene>
<dbReference type="PANTHER" id="PTHR42850">
    <property type="entry name" value="METALLOPHOSPHOESTERASE"/>
    <property type="match status" value="1"/>
</dbReference>
<evidence type="ECO:0000256" key="2">
    <source>
        <dbReference type="SAM" id="SignalP"/>
    </source>
</evidence>
<dbReference type="OrthoDB" id="10267127at2759"/>
<dbReference type="Gene3D" id="3.60.21.10">
    <property type="match status" value="1"/>
</dbReference>
<dbReference type="SUPFAM" id="SSF56300">
    <property type="entry name" value="Metallo-dependent phosphatases"/>
    <property type="match status" value="1"/>
</dbReference>
<feature type="region of interest" description="Disordered" evidence="1">
    <location>
        <begin position="259"/>
        <end position="279"/>
    </location>
</feature>
<feature type="domain" description="Calcineurin-like phosphoesterase" evidence="3">
    <location>
        <begin position="73"/>
        <end position="294"/>
    </location>
</feature>
<evidence type="ECO:0000256" key="1">
    <source>
        <dbReference type="SAM" id="MobiDB-lite"/>
    </source>
</evidence>
<dbReference type="InterPro" id="IPR050126">
    <property type="entry name" value="Ap4A_hydrolase"/>
</dbReference>
<dbReference type="PANTHER" id="PTHR42850:SF4">
    <property type="entry name" value="ZINC-DEPENDENT ENDOPOLYPHOSPHATASE"/>
    <property type="match status" value="1"/>
</dbReference>
<dbReference type="InterPro" id="IPR004843">
    <property type="entry name" value="Calcineurin-like_PHP"/>
</dbReference>
<protein>
    <recommendedName>
        <fullName evidence="3">Calcineurin-like phosphoesterase domain-containing protein</fullName>
    </recommendedName>
</protein>
<dbReference type="GO" id="GO:0006798">
    <property type="term" value="P:polyphosphate catabolic process"/>
    <property type="evidence" value="ECO:0007669"/>
    <property type="project" value="TreeGrafter"/>
</dbReference>
<organism evidence="4 5">
    <name type="scientific">Dimargaris verticillata</name>
    <dbReference type="NCBI Taxonomy" id="2761393"/>
    <lineage>
        <taxon>Eukaryota</taxon>
        <taxon>Fungi</taxon>
        <taxon>Fungi incertae sedis</taxon>
        <taxon>Zoopagomycota</taxon>
        <taxon>Kickxellomycotina</taxon>
        <taxon>Dimargaritomycetes</taxon>
        <taxon>Dimargaritales</taxon>
        <taxon>Dimargaritaceae</taxon>
        <taxon>Dimargaris</taxon>
    </lineage>
</organism>
<name>A0A9W8B807_9FUNG</name>
<evidence type="ECO:0000259" key="3">
    <source>
        <dbReference type="Pfam" id="PF00149"/>
    </source>
</evidence>
<reference evidence="4" key="1">
    <citation type="submission" date="2022-07" db="EMBL/GenBank/DDBJ databases">
        <title>Phylogenomic reconstructions and comparative analyses of Kickxellomycotina fungi.</title>
        <authorList>
            <person name="Reynolds N.K."/>
            <person name="Stajich J.E."/>
            <person name="Barry K."/>
            <person name="Grigoriev I.V."/>
            <person name="Crous P."/>
            <person name="Smith M.E."/>
        </authorList>
    </citation>
    <scope>NUCLEOTIDE SEQUENCE</scope>
    <source>
        <strain evidence="4">RSA 567</strain>
    </source>
</reference>
<dbReference type="GO" id="GO:0005737">
    <property type="term" value="C:cytoplasm"/>
    <property type="evidence" value="ECO:0007669"/>
    <property type="project" value="TreeGrafter"/>
</dbReference>
<dbReference type="GO" id="GO:0016791">
    <property type="term" value="F:phosphatase activity"/>
    <property type="evidence" value="ECO:0007669"/>
    <property type="project" value="TreeGrafter"/>
</dbReference>
<proteinExistence type="predicted"/>
<dbReference type="GO" id="GO:0000298">
    <property type="term" value="F:endopolyphosphatase activity"/>
    <property type="evidence" value="ECO:0007669"/>
    <property type="project" value="TreeGrafter"/>
</dbReference>
<keyword evidence="5" id="KW-1185">Reference proteome</keyword>
<keyword evidence="2" id="KW-0732">Signal</keyword>